<feature type="coiled-coil region" evidence="1">
    <location>
        <begin position="43"/>
        <end position="75"/>
    </location>
</feature>
<organism evidence="2 3">
    <name type="scientific">Hydrogenovibrio marinus</name>
    <dbReference type="NCBI Taxonomy" id="28885"/>
    <lineage>
        <taxon>Bacteria</taxon>
        <taxon>Pseudomonadati</taxon>
        <taxon>Pseudomonadota</taxon>
        <taxon>Gammaproteobacteria</taxon>
        <taxon>Thiotrichales</taxon>
        <taxon>Piscirickettsiaceae</taxon>
        <taxon>Hydrogenovibrio</taxon>
    </lineage>
</organism>
<evidence type="ECO:0008006" key="4">
    <source>
        <dbReference type="Google" id="ProtNLM"/>
    </source>
</evidence>
<comment type="caution">
    <text evidence="2">The sequence shown here is derived from an EMBL/GenBank/DDBJ whole genome shotgun (WGS) entry which is preliminary data.</text>
</comment>
<accession>A0A066ZNL8</accession>
<dbReference type="Proteomes" id="UP000027341">
    <property type="component" value="Unassembled WGS sequence"/>
</dbReference>
<gene>
    <name evidence="2" type="ORF">EI16_01980</name>
</gene>
<reference evidence="2 3" key="1">
    <citation type="submission" date="2014-04" db="EMBL/GenBank/DDBJ databases">
        <title>Draft genome sequence of Hydrogenovibrio marinus MH-110, a model organism for aerobic H2 metabolism.</title>
        <authorList>
            <person name="Cha H.J."/>
            <person name="Jo B.H."/>
            <person name="Hwang B.H."/>
        </authorList>
    </citation>
    <scope>NUCLEOTIDE SEQUENCE [LARGE SCALE GENOMIC DNA]</scope>
    <source>
        <strain evidence="2 3">MH-110</strain>
    </source>
</reference>
<sequence>MEICKENISNRLKDNKKSLLHLVMFGAAMSLVGCSSSPSKTDIAEEQAKVEKIQSDAAEAQAERRQEQMEQEMKNLPGWVLDPPKTDGNGFYGVGIGSDRDLVNSMRKAKLQASYELAKTMKSELSGEDTMTGSGEGEYRYVINNFVDKVNLSGAQVVKQKVEPINGMYKSYVLMKYPYNDFNQVLKDSQANEANKKTLEDAYQRLMKKIGRE</sequence>
<keyword evidence="3" id="KW-1185">Reference proteome</keyword>
<evidence type="ECO:0000256" key="1">
    <source>
        <dbReference type="SAM" id="Coils"/>
    </source>
</evidence>
<dbReference type="STRING" id="28885.EI16_01980"/>
<dbReference type="RefSeq" id="WP_029908882.1">
    <property type="nucleotide sequence ID" value="NZ_AP020335.1"/>
</dbReference>
<name>A0A066ZNL8_HYDMR</name>
<evidence type="ECO:0000313" key="2">
    <source>
        <dbReference type="EMBL" id="KDN95102.1"/>
    </source>
</evidence>
<dbReference type="EMBL" id="JMIU01000001">
    <property type="protein sequence ID" value="KDN95102.1"/>
    <property type="molecule type" value="Genomic_DNA"/>
</dbReference>
<evidence type="ECO:0000313" key="3">
    <source>
        <dbReference type="Proteomes" id="UP000027341"/>
    </source>
</evidence>
<protein>
    <recommendedName>
        <fullName evidence="4">Lipoprotein</fullName>
    </recommendedName>
</protein>
<proteinExistence type="predicted"/>
<dbReference type="AlphaFoldDB" id="A0A066ZNL8"/>
<dbReference type="PROSITE" id="PS51257">
    <property type="entry name" value="PROKAR_LIPOPROTEIN"/>
    <property type="match status" value="1"/>
</dbReference>
<keyword evidence="1" id="KW-0175">Coiled coil</keyword>